<sequence>MRWSLKLAIYDYDIIHKPGKKHTDANSLTRPPFVSDSYPLKPPPEVTDDSFMIAAAKKANKGKNAQKKKTPAERAQIVEAQAEQPLNTLPLSADYDIEAFQQAQRADPSLSPVITYLKTKVLPPGTKDIDRIFIASPAAIYTLHEGLLVRIFAPANHHREGTRFPVMVPTALRPKLLQDSHEHICAGHPRAQKMFKKISSQFFWPSMTKNIANYVKTCKEYQKRRGKAKKENLMT</sequence>
<dbReference type="VEuPathDB" id="CryptoDB:Cvel_20437"/>
<proteinExistence type="predicted"/>
<accession>A0A0G4G6I7</accession>
<dbReference type="PANTHER" id="PTHR37984">
    <property type="entry name" value="PROTEIN CBG26694"/>
    <property type="match status" value="1"/>
</dbReference>
<dbReference type="PANTHER" id="PTHR37984:SF5">
    <property type="entry name" value="PROTEIN NYNRIN-LIKE"/>
    <property type="match status" value="1"/>
</dbReference>
<evidence type="ECO:0000313" key="3">
    <source>
        <dbReference type="EMBL" id="CEM23961.1"/>
    </source>
</evidence>
<dbReference type="FunFam" id="1.10.340.70:FF:000001">
    <property type="entry name" value="Retrovirus-related Pol polyprotein from transposon gypsy-like Protein"/>
    <property type="match status" value="1"/>
</dbReference>
<reference evidence="3" key="1">
    <citation type="submission" date="2014-11" db="EMBL/GenBank/DDBJ databases">
        <authorList>
            <person name="Otto D Thomas"/>
            <person name="Naeem Raeece"/>
        </authorList>
    </citation>
    <scope>NUCLEOTIDE SEQUENCE</scope>
</reference>
<dbReference type="PhylomeDB" id="A0A0G4G6I7"/>
<evidence type="ECO:0000256" key="1">
    <source>
        <dbReference type="SAM" id="MobiDB-lite"/>
    </source>
</evidence>
<dbReference type="EMBL" id="CDMZ01000918">
    <property type="protein sequence ID" value="CEM23961.1"/>
    <property type="molecule type" value="Genomic_DNA"/>
</dbReference>
<organism evidence="3">
    <name type="scientific">Chromera velia CCMP2878</name>
    <dbReference type="NCBI Taxonomy" id="1169474"/>
    <lineage>
        <taxon>Eukaryota</taxon>
        <taxon>Sar</taxon>
        <taxon>Alveolata</taxon>
        <taxon>Colpodellida</taxon>
        <taxon>Chromeraceae</taxon>
        <taxon>Chromera</taxon>
    </lineage>
</organism>
<dbReference type="InterPro" id="IPR041588">
    <property type="entry name" value="Integrase_H2C2"/>
</dbReference>
<name>A0A0G4G6I7_9ALVE</name>
<dbReference type="AlphaFoldDB" id="A0A0G4G6I7"/>
<protein>
    <recommendedName>
        <fullName evidence="2">Integrase zinc-binding domain-containing protein</fullName>
    </recommendedName>
</protein>
<feature type="domain" description="Integrase zinc-binding" evidence="2">
    <location>
        <begin position="168"/>
        <end position="225"/>
    </location>
</feature>
<dbReference type="Pfam" id="PF17921">
    <property type="entry name" value="Integrase_H2C2"/>
    <property type="match status" value="1"/>
</dbReference>
<dbReference type="InterPro" id="IPR050951">
    <property type="entry name" value="Retrovirus_Pol_polyprotein"/>
</dbReference>
<gene>
    <name evidence="3" type="ORF">Cvel_20437</name>
</gene>
<feature type="region of interest" description="Disordered" evidence="1">
    <location>
        <begin position="20"/>
        <end position="40"/>
    </location>
</feature>
<evidence type="ECO:0000259" key="2">
    <source>
        <dbReference type="Pfam" id="PF17921"/>
    </source>
</evidence>
<dbReference type="Gene3D" id="1.10.340.70">
    <property type="match status" value="1"/>
</dbReference>